<comment type="caution">
    <text evidence="2">The sequence shown here is derived from an EMBL/GenBank/DDBJ whole genome shotgun (WGS) entry which is preliminary data.</text>
</comment>
<keyword evidence="1" id="KW-0812">Transmembrane</keyword>
<accession>A0A7W6K002</accession>
<protein>
    <submittedName>
        <fullName evidence="2">Uncharacterized protein</fullName>
    </submittedName>
</protein>
<proteinExistence type="predicted"/>
<evidence type="ECO:0000313" key="2">
    <source>
        <dbReference type="EMBL" id="MBB4102659.1"/>
    </source>
</evidence>
<name>A0A7W6K002_9HYPH</name>
<dbReference type="EMBL" id="JACIDU010000004">
    <property type="protein sequence ID" value="MBB4102659.1"/>
    <property type="molecule type" value="Genomic_DNA"/>
</dbReference>
<evidence type="ECO:0000313" key="3">
    <source>
        <dbReference type="Proteomes" id="UP000584824"/>
    </source>
</evidence>
<feature type="transmembrane region" description="Helical" evidence="1">
    <location>
        <begin position="13"/>
        <end position="37"/>
    </location>
</feature>
<keyword evidence="1" id="KW-1133">Transmembrane helix</keyword>
<dbReference type="Proteomes" id="UP000584824">
    <property type="component" value="Unassembled WGS sequence"/>
</dbReference>
<gene>
    <name evidence="2" type="ORF">GGQ66_001202</name>
</gene>
<dbReference type="AlphaFoldDB" id="A0A7W6K002"/>
<sequence>MTDKKPELQMPKWLLYSLIAKGVIAVIIVLGVLAYVYL</sequence>
<evidence type="ECO:0000256" key="1">
    <source>
        <dbReference type="SAM" id="Phobius"/>
    </source>
</evidence>
<keyword evidence="1" id="KW-0472">Membrane</keyword>
<organism evidence="2 3">
    <name type="scientific">Allorhizobium borbori</name>
    <dbReference type="NCBI Taxonomy" id="485907"/>
    <lineage>
        <taxon>Bacteria</taxon>
        <taxon>Pseudomonadati</taxon>
        <taxon>Pseudomonadota</taxon>
        <taxon>Alphaproteobacteria</taxon>
        <taxon>Hyphomicrobiales</taxon>
        <taxon>Rhizobiaceae</taxon>
        <taxon>Rhizobium/Agrobacterium group</taxon>
        <taxon>Allorhizobium</taxon>
    </lineage>
</organism>
<keyword evidence="3" id="KW-1185">Reference proteome</keyword>
<reference evidence="2 3" key="1">
    <citation type="submission" date="2020-08" db="EMBL/GenBank/DDBJ databases">
        <title>Genomic Encyclopedia of Type Strains, Phase IV (KMG-IV): sequencing the most valuable type-strain genomes for metagenomic binning, comparative biology and taxonomic classification.</title>
        <authorList>
            <person name="Goeker M."/>
        </authorList>
    </citation>
    <scope>NUCLEOTIDE SEQUENCE [LARGE SCALE GENOMIC DNA]</scope>
    <source>
        <strain evidence="2 3">DSM 26385</strain>
    </source>
</reference>